<feature type="transmembrane region" description="Helical" evidence="1">
    <location>
        <begin position="21"/>
        <end position="45"/>
    </location>
</feature>
<feature type="transmembrane region" description="Helical" evidence="1">
    <location>
        <begin position="57"/>
        <end position="78"/>
    </location>
</feature>
<evidence type="ECO:0000313" key="3">
    <source>
        <dbReference type="Proteomes" id="UP000245380"/>
    </source>
</evidence>
<keyword evidence="3" id="KW-1185">Reference proteome</keyword>
<sequence length="86" mass="9277">MLGAVRDFDKNDKKPTAPFNTWKAVAIFSGASLQVLVTMTVFGFLGHLLADRWGRPWLTAIGVLFGLIVGISGLSFLIKQLLGGKS</sequence>
<dbReference type="InterPro" id="IPR032820">
    <property type="entry name" value="ATPase_put"/>
</dbReference>
<evidence type="ECO:0000313" key="2">
    <source>
        <dbReference type="EMBL" id="PWI57974.1"/>
    </source>
</evidence>
<keyword evidence="1" id="KW-0812">Transmembrane</keyword>
<accession>A0A2U3D9L8</accession>
<proteinExistence type="predicted"/>
<gene>
    <name evidence="2" type="ORF">BM613_06110</name>
</gene>
<dbReference type="Proteomes" id="UP000245380">
    <property type="component" value="Unassembled WGS sequence"/>
</dbReference>
<evidence type="ECO:0008006" key="4">
    <source>
        <dbReference type="Google" id="ProtNLM"/>
    </source>
</evidence>
<protein>
    <recommendedName>
        <fullName evidence="4">AtpZ/AtpI family protein</fullName>
    </recommendedName>
</protein>
<dbReference type="RefSeq" id="WP_342767157.1">
    <property type="nucleotide sequence ID" value="NZ_MPDK01000007.1"/>
</dbReference>
<dbReference type="Pfam" id="PF09527">
    <property type="entry name" value="ATPase_gene1"/>
    <property type="match status" value="1"/>
</dbReference>
<keyword evidence="1" id="KW-0472">Membrane</keyword>
<evidence type="ECO:0000256" key="1">
    <source>
        <dbReference type="SAM" id="Phobius"/>
    </source>
</evidence>
<organism evidence="2 3">
    <name type="scientific">Sulfoacidibacillus thermotolerans</name>
    <name type="common">Acidibacillus sulfuroxidans</name>
    <dbReference type="NCBI Taxonomy" id="1765684"/>
    <lineage>
        <taxon>Bacteria</taxon>
        <taxon>Bacillati</taxon>
        <taxon>Bacillota</taxon>
        <taxon>Bacilli</taxon>
        <taxon>Bacillales</taxon>
        <taxon>Alicyclobacillaceae</taxon>
        <taxon>Sulfoacidibacillus</taxon>
    </lineage>
</organism>
<keyword evidence="1" id="KW-1133">Transmembrane helix</keyword>
<dbReference type="AlphaFoldDB" id="A0A2U3D9L8"/>
<dbReference type="EMBL" id="MPDK01000007">
    <property type="protein sequence ID" value="PWI57974.1"/>
    <property type="molecule type" value="Genomic_DNA"/>
</dbReference>
<reference evidence="2 3" key="1">
    <citation type="submission" date="2016-11" db="EMBL/GenBank/DDBJ databases">
        <title>Comparative genomics of Acidibacillus ferroxidans species.</title>
        <authorList>
            <person name="Oliveira G."/>
            <person name="Nunes G."/>
            <person name="Oliveira R."/>
            <person name="Araujo F."/>
            <person name="Salim A."/>
            <person name="Scholte L."/>
            <person name="Morais D."/>
            <person name="Nancucheo I."/>
            <person name="Johnson D.B."/>
            <person name="Grail B."/>
            <person name="Bittencourt J."/>
            <person name="Valadares R."/>
        </authorList>
    </citation>
    <scope>NUCLEOTIDE SEQUENCE [LARGE SCALE GENOMIC DNA]</scope>
    <source>
        <strain evidence="2 3">Y002</strain>
    </source>
</reference>
<name>A0A2U3D9L8_SULT2</name>
<comment type="caution">
    <text evidence="2">The sequence shown here is derived from an EMBL/GenBank/DDBJ whole genome shotgun (WGS) entry which is preliminary data.</text>
</comment>